<protein>
    <submittedName>
        <fullName evidence="10">Peptidase M14</fullName>
    </submittedName>
</protein>
<organism evidence="10 11">
    <name type="scientific">Alteromonas lipolytica</name>
    <dbReference type="NCBI Taxonomy" id="1856405"/>
    <lineage>
        <taxon>Bacteria</taxon>
        <taxon>Pseudomonadati</taxon>
        <taxon>Pseudomonadota</taxon>
        <taxon>Gammaproteobacteria</taxon>
        <taxon>Alteromonadales</taxon>
        <taxon>Alteromonadaceae</taxon>
        <taxon>Alteromonas/Salinimonas group</taxon>
        <taxon>Alteromonas</taxon>
    </lineage>
</organism>
<evidence type="ECO:0000256" key="5">
    <source>
        <dbReference type="ARBA" id="ARBA00022833"/>
    </source>
</evidence>
<dbReference type="CDD" id="cd03143">
    <property type="entry name" value="A4_beta-galactosidase_middle_domain"/>
    <property type="match status" value="1"/>
</dbReference>
<reference evidence="10 11" key="1">
    <citation type="submission" date="2016-09" db="EMBL/GenBank/DDBJ databases">
        <title>Alteromonas lipolytica, a new species isolated from sea water.</title>
        <authorList>
            <person name="Wu Y.-H."/>
            <person name="Cheng H."/>
            <person name="Xu X.-W."/>
        </authorList>
    </citation>
    <scope>NUCLEOTIDE SEQUENCE [LARGE SCALE GENOMIC DNA]</scope>
    <source>
        <strain evidence="10 11">JW12</strain>
    </source>
</reference>
<dbReference type="AlphaFoldDB" id="A0A1E8FAC8"/>
<dbReference type="PANTHER" id="PTHR11705">
    <property type="entry name" value="PROTEASE FAMILY M14 CARBOXYPEPTIDASE A,B"/>
    <property type="match status" value="1"/>
</dbReference>
<keyword evidence="5" id="KW-0862">Zinc</keyword>
<evidence type="ECO:0000313" key="11">
    <source>
        <dbReference type="Proteomes" id="UP000176037"/>
    </source>
</evidence>
<dbReference type="PROSITE" id="PS52035">
    <property type="entry name" value="PEPTIDASE_M14"/>
    <property type="match status" value="1"/>
</dbReference>
<evidence type="ECO:0000256" key="1">
    <source>
        <dbReference type="ARBA" id="ARBA00001947"/>
    </source>
</evidence>
<keyword evidence="4" id="KW-0378">Hydrolase</keyword>
<accession>A0A1E8FAC8</accession>
<dbReference type="GO" id="GO:0008270">
    <property type="term" value="F:zinc ion binding"/>
    <property type="evidence" value="ECO:0007669"/>
    <property type="project" value="InterPro"/>
</dbReference>
<comment type="similarity">
    <text evidence="2 7">Belongs to the peptidase M14 family.</text>
</comment>
<dbReference type="GO" id="GO:0004181">
    <property type="term" value="F:metallocarboxypeptidase activity"/>
    <property type="evidence" value="ECO:0007669"/>
    <property type="project" value="InterPro"/>
</dbReference>
<sequence>MESKVTTTKNKKRTGLVALGLLLSLTTTVATAATDENTSGPAMWPTAEYAAGIPTAKEVLGYDLGERITSHGDTLKYFYALQQAAPKNIKVIEFGKTWEGRKLIYAVIGSAENLSRLEAFAADMNKLADPRKTSASEAKQLIAKLPSSVWLEHGVHGNEISSTDASMMTAYHLLAATNQPMVSNILQNTLVFIDPMQNPDGRMRFINQYYATVGMEHSADRLSAEHNEPWPRGRSNHYLFDMNRDWLAITQPETKARVRVLNKYKPTVVIDLHEMGGDSTYFFVPAAQPINPHMQKEQLDNNVAIGRNNAKYFDEFGFSYYTREVFDAFYPGYGDSWPTFYGASAATYEVASSRGERFEKLDGSMLNYRDTVQRHFVASMATAETTAVNREKILNDFYLYQQKAIAAGKDDDDERVFILPNELDRAATHRLATLMAEHGVEVKRASESFKACGTKYNEGAYIIDTAQPRGLFVKTTFTEQVDMDKAFVTEQERRRANKLNDQIYDVTGWSLPLMFNVDTDSCGRAVSVNGEMISADTPLQSELANGDAKVAYVVPWGDMSAGRFLTAALQAGIKVKSADLPFKMASGSYPAGTLIIEVANNPKDVADLVASIATTTGAKVVGVDTSWVEEGPSFGSENTVTISAPKIAMAWDEPTRSLSAGATRFVIERQFNYPVTAIRAGTMAWANLSDYQVIILPSGNYARHLGKGGAENLQDWVKKGGVLITIADATQWAASEAAGLLDVKREYALSKDGVKAAGDGDVVDGTSIKDKAGFLNAIENEQDMPDYVAGILTRVEVDQEHWLTAGVNPEVVAMVTGNDIYSPIKLASGKNVAWFKGKDDVMASGYIWDEFKTQAAYKPFLIHQPVGRGMVIGFTQEPAARAYLDGLNVMLMNTIFRAAGHAYPLR</sequence>
<dbReference type="SUPFAM" id="SSF52317">
    <property type="entry name" value="Class I glutamine amidotransferase-like"/>
    <property type="match status" value="1"/>
</dbReference>
<dbReference type="PANTHER" id="PTHR11705:SF143">
    <property type="entry name" value="SLL0236 PROTEIN"/>
    <property type="match status" value="1"/>
</dbReference>
<dbReference type="GO" id="GO:0005615">
    <property type="term" value="C:extracellular space"/>
    <property type="evidence" value="ECO:0007669"/>
    <property type="project" value="TreeGrafter"/>
</dbReference>
<keyword evidence="3" id="KW-0645">Protease</keyword>
<comment type="cofactor">
    <cofactor evidence="1">
        <name>Zn(2+)</name>
        <dbReference type="ChEBI" id="CHEBI:29105"/>
    </cofactor>
</comment>
<dbReference type="Gene3D" id="3.40.630.10">
    <property type="entry name" value="Zn peptidases"/>
    <property type="match status" value="1"/>
</dbReference>
<dbReference type="EMBL" id="MJIC01000015">
    <property type="protein sequence ID" value="OFI32874.1"/>
    <property type="molecule type" value="Genomic_DNA"/>
</dbReference>
<feature type="chain" id="PRO_5009214022" evidence="8">
    <location>
        <begin position="33"/>
        <end position="906"/>
    </location>
</feature>
<feature type="domain" description="Peptidase M14" evidence="9">
    <location>
        <begin position="67"/>
        <end position="422"/>
    </location>
</feature>
<dbReference type="CDD" id="cd06238">
    <property type="entry name" value="M14-like"/>
    <property type="match status" value="1"/>
</dbReference>
<dbReference type="SUPFAM" id="SSF53187">
    <property type="entry name" value="Zn-dependent exopeptidases"/>
    <property type="match status" value="1"/>
</dbReference>
<feature type="active site" description="Proton donor/acceptor" evidence="7">
    <location>
        <position position="384"/>
    </location>
</feature>
<evidence type="ECO:0000313" key="10">
    <source>
        <dbReference type="EMBL" id="OFI32874.1"/>
    </source>
</evidence>
<keyword evidence="8" id="KW-0732">Signal</keyword>
<gene>
    <name evidence="10" type="ORF">BFC17_00945</name>
</gene>
<comment type="caution">
    <text evidence="10">The sequence shown here is derived from an EMBL/GenBank/DDBJ whole genome shotgun (WGS) entry which is preliminary data.</text>
</comment>
<dbReference type="GO" id="GO:0006508">
    <property type="term" value="P:proteolysis"/>
    <property type="evidence" value="ECO:0007669"/>
    <property type="project" value="UniProtKB-KW"/>
</dbReference>
<dbReference type="STRING" id="1856405.BFC17_00945"/>
<evidence type="ECO:0000256" key="2">
    <source>
        <dbReference type="ARBA" id="ARBA00005988"/>
    </source>
</evidence>
<dbReference type="Gene3D" id="3.40.50.880">
    <property type="match status" value="1"/>
</dbReference>
<dbReference type="Pfam" id="PF00246">
    <property type="entry name" value="Peptidase_M14"/>
    <property type="match status" value="1"/>
</dbReference>
<evidence type="ECO:0000256" key="8">
    <source>
        <dbReference type="SAM" id="SignalP"/>
    </source>
</evidence>
<name>A0A1E8FAC8_9ALTE</name>
<dbReference type="InterPro" id="IPR000834">
    <property type="entry name" value="Peptidase_M14"/>
</dbReference>
<dbReference type="InterPro" id="IPR029062">
    <property type="entry name" value="Class_I_gatase-like"/>
</dbReference>
<evidence type="ECO:0000256" key="4">
    <source>
        <dbReference type="ARBA" id="ARBA00022801"/>
    </source>
</evidence>
<keyword evidence="6" id="KW-0482">Metalloprotease</keyword>
<evidence type="ECO:0000256" key="3">
    <source>
        <dbReference type="ARBA" id="ARBA00022670"/>
    </source>
</evidence>
<evidence type="ECO:0000256" key="7">
    <source>
        <dbReference type="PROSITE-ProRule" id="PRU01379"/>
    </source>
</evidence>
<evidence type="ECO:0000259" key="9">
    <source>
        <dbReference type="PROSITE" id="PS52035"/>
    </source>
</evidence>
<dbReference type="Proteomes" id="UP000176037">
    <property type="component" value="Unassembled WGS sequence"/>
</dbReference>
<feature type="signal peptide" evidence="8">
    <location>
        <begin position="1"/>
        <end position="32"/>
    </location>
</feature>
<proteinExistence type="inferred from homology"/>
<keyword evidence="11" id="KW-1185">Reference proteome</keyword>
<evidence type="ECO:0000256" key="6">
    <source>
        <dbReference type="ARBA" id="ARBA00023049"/>
    </source>
</evidence>
<dbReference type="SMART" id="SM00631">
    <property type="entry name" value="Zn_pept"/>
    <property type="match status" value="1"/>
</dbReference>